<dbReference type="PANTHER" id="PTHR33307:SF6">
    <property type="entry name" value="ALPHA-RHAMNOSIDASE (EUROFUNG)-RELATED"/>
    <property type="match status" value="1"/>
</dbReference>
<evidence type="ECO:0000256" key="2">
    <source>
        <dbReference type="ARBA" id="ARBA00012652"/>
    </source>
</evidence>
<sequence length="898" mass="99674">MKSSPLTRVVGLRCNHLDNPLGVHDAAPRLSWRLETGARRGARQTAYRITVSTTRTGEADLWDSGRVASDLTLNIAYAGRALASRERAWWRVTVWDEANRASESKPAFWEAGLLTAADWSAQWIGSAAVGGPETSVPSPHVRTVFNVSKKVSAARLYVTALGLYEFHLNGQRIGEDVFTPGWTDYNKRVQYQVYDVTPALRSGVNAAGAILGDGWYCGHIGWKTRQYYGDRPRLLAQLEIAYADGSRETIVSNAAWRTAPGPITESDFMHGESYDARREITGWDTADYDERGWLPVETFAAPAIELAPVLGPAVRATQELKPIAAPKLMQTWPSPSWIFDLGQNMVGRVRLHVKGTAGQMIKLRFAEMLTAEGLLYTDNLRTARQTDFYICRGDPAGETWESRFTFHGFRFVEMSGHEAEPLADAITGVVLHSDTPSTGDFTCSDALVNQLQRNIDWGQRGNFLEVPTDCPQRNERLGWMGDAQVFSRTAAWNRDVEAFFHKWMRDVEDAQTAEGAFSAISPQVEGCPPDGGPAWADAGVVSPWTMYLYYADTAILAQHYEAMKRFIGYLEKTSQNLIRVHPDVTKWGGFGDWLALDGSGKTEGGTPKDLIGTAFFAYSTDIVARTARVLGHKAEAERYERLRDRVRRAFQHRFITGDGLVSGLTQTCYVLALHFDLAPEELRPKLLAELLRDVEQRGWKLSTGFVSTSYVPHVLTRFGRSDVAYKLLHQKAWPSWLYAVTQGATTIWERWDGWTKEKGFQDPGMNSFNHYAYGAIGAWLYATVAGVDIDEAHPGYKHIVLRPTPGGELTSATGTLDSVHGRIRSAWKTAAGKFEWEVIVPPNTTASARFPVPATARLTEGGRPLARATGVKHVKASTDAVTCELAPGHYRFAATWKA</sequence>
<dbReference type="InterPro" id="IPR035396">
    <property type="entry name" value="Bac_rhamnosid6H"/>
</dbReference>
<evidence type="ECO:0000313" key="8">
    <source>
        <dbReference type="EMBL" id="QYM80675.1"/>
    </source>
</evidence>
<dbReference type="Proteomes" id="UP000825051">
    <property type="component" value="Chromosome"/>
</dbReference>
<evidence type="ECO:0000259" key="5">
    <source>
        <dbReference type="Pfam" id="PF08531"/>
    </source>
</evidence>
<keyword evidence="9" id="KW-1185">Reference proteome</keyword>
<dbReference type="GO" id="GO:0005975">
    <property type="term" value="P:carbohydrate metabolic process"/>
    <property type="evidence" value="ECO:0007669"/>
    <property type="project" value="InterPro"/>
</dbReference>
<dbReference type="EMBL" id="CP080507">
    <property type="protein sequence ID" value="QYM80675.1"/>
    <property type="molecule type" value="Genomic_DNA"/>
</dbReference>
<feature type="domain" description="Alpha-L-rhamnosidase concanavalin-like" evidence="4">
    <location>
        <begin position="333"/>
        <end position="432"/>
    </location>
</feature>
<dbReference type="KEGG" id="ole:K0B96_08770"/>
<dbReference type="EC" id="3.2.1.40" evidence="2"/>
<evidence type="ECO:0000313" key="9">
    <source>
        <dbReference type="Proteomes" id="UP000825051"/>
    </source>
</evidence>
<dbReference type="InterPro" id="IPR035398">
    <property type="entry name" value="Bac_rhamnosid_C"/>
</dbReference>
<dbReference type="InterPro" id="IPR016007">
    <property type="entry name" value="Alpha_rhamnosid"/>
</dbReference>
<dbReference type="SUPFAM" id="SSF48208">
    <property type="entry name" value="Six-hairpin glycosidases"/>
    <property type="match status" value="1"/>
</dbReference>
<name>A0A8F9TYV6_9BACT</name>
<dbReference type="PIRSF" id="PIRSF010631">
    <property type="entry name" value="A-rhamnsds"/>
    <property type="match status" value="1"/>
</dbReference>
<dbReference type="InterPro" id="IPR013783">
    <property type="entry name" value="Ig-like_fold"/>
</dbReference>
<keyword evidence="3 8" id="KW-0378">Hydrolase</keyword>
<feature type="domain" description="Bacterial alpha-L-rhamnosidase N-terminal" evidence="5">
    <location>
        <begin position="149"/>
        <end position="318"/>
    </location>
</feature>
<dbReference type="Gene3D" id="2.60.120.260">
    <property type="entry name" value="Galactose-binding domain-like"/>
    <property type="match status" value="2"/>
</dbReference>
<proteinExistence type="predicted"/>
<evidence type="ECO:0000256" key="3">
    <source>
        <dbReference type="ARBA" id="ARBA00022801"/>
    </source>
</evidence>
<dbReference type="RefSeq" id="WP_220166213.1">
    <property type="nucleotide sequence ID" value="NZ_CP080507.1"/>
</dbReference>
<evidence type="ECO:0000259" key="4">
    <source>
        <dbReference type="Pfam" id="PF05592"/>
    </source>
</evidence>
<evidence type="ECO:0000256" key="1">
    <source>
        <dbReference type="ARBA" id="ARBA00001445"/>
    </source>
</evidence>
<protein>
    <recommendedName>
        <fullName evidence="2">alpha-L-rhamnosidase</fullName>
        <ecNumber evidence="2">3.2.1.40</ecNumber>
    </recommendedName>
</protein>
<dbReference type="InterPro" id="IPR012341">
    <property type="entry name" value="6hp_glycosidase-like_sf"/>
</dbReference>
<evidence type="ECO:0000259" key="6">
    <source>
        <dbReference type="Pfam" id="PF17389"/>
    </source>
</evidence>
<dbReference type="GO" id="GO:0030596">
    <property type="term" value="F:alpha-L-rhamnosidase activity"/>
    <property type="evidence" value="ECO:0007669"/>
    <property type="project" value="UniProtKB-EC"/>
</dbReference>
<dbReference type="Gene3D" id="2.60.420.10">
    <property type="entry name" value="Maltose phosphorylase, domain 3"/>
    <property type="match status" value="1"/>
</dbReference>
<dbReference type="PANTHER" id="PTHR33307">
    <property type="entry name" value="ALPHA-RHAMNOSIDASE (EUROFUNG)"/>
    <property type="match status" value="1"/>
</dbReference>
<dbReference type="Pfam" id="PF17389">
    <property type="entry name" value="Bac_rhamnosid6H"/>
    <property type="match status" value="1"/>
</dbReference>
<dbReference type="Gene3D" id="2.60.40.10">
    <property type="entry name" value="Immunoglobulins"/>
    <property type="match status" value="1"/>
</dbReference>
<dbReference type="InterPro" id="IPR008928">
    <property type="entry name" value="6-hairpin_glycosidase_sf"/>
</dbReference>
<dbReference type="AlphaFoldDB" id="A0A8F9TYV6"/>
<evidence type="ECO:0000259" key="7">
    <source>
        <dbReference type="Pfam" id="PF17390"/>
    </source>
</evidence>
<organism evidence="8 9">
    <name type="scientific">Horticoccus luteus</name>
    <dbReference type="NCBI Taxonomy" id="2862869"/>
    <lineage>
        <taxon>Bacteria</taxon>
        <taxon>Pseudomonadati</taxon>
        <taxon>Verrucomicrobiota</taxon>
        <taxon>Opitutia</taxon>
        <taxon>Opitutales</taxon>
        <taxon>Opitutaceae</taxon>
        <taxon>Horticoccus</taxon>
    </lineage>
</organism>
<dbReference type="Pfam" id="PF05592">
    <property type="entry name" value="Bac_rhamnosid"/>
    <property type="match status" value="1"/>
</dbReference>
<feature type="domain" description="Alpha-L-rhamnosidase six-hairpin glycosidase" evidence="6">
    <location>
        <begin position="437"/>
        <end position="784"/>
    </location>
</feature>
<comment type="catalytic activity">
    <reaction evidence="1">
        <text>Hydrolysis of terminal non-reducing alpha-L-rhamnose residues in alpha-L-rhamnosides.</text>
        <dbReference type="EC" id="3.2.1.40"/>
    </reaction>
</comment>
<dbReference type="Pfam" id="PF17390">
    <property type="entry name" value="Bac_rhamnosid_C"/>
    <property type="match status" value="1"/>
</dbReference>
<dbReference type="Pfam" id="PF25788">
    <property type="entry name" value="Ig_Rha78A_N"/>
    <property type="match status" value="1"/>
</dbReference>
<dbReference type="Pfam" id="PF08531">
    <property type="entry name" value="Bac_rhamnosid_N"/>
    <property type="match status" value="1"/>
</dbReference>
<gene>
    <name evidence="8" type="ORF">K0B96_08770</name>
</gene>
<dbReference type="Gene3D" id="1.50.10.10">
    <property type="match status" value="1"/>
</dbReference>
<reference evidence="8" key="1">
    <citation type="submission" date="2021-08" db="EMBL/GenBank/DDBJ databases">
        <title>Genome of a novel bacterium of the phylum Verrucomicrobia, Oleiharenicola sp. KSB-15.</title>
        <authorList>
            <person name="Chung J.-H."/>
            <person name="Ahn J.-H."/>
            <person name="Yoon Y."/>
            <person name="Kim D.-Y."/>
            <person name="An S.-H."/>
            <person name="Park I."/>
            <person name="Yeon J."/>
        </authorList>
    </citation>
    <scope>NUCLEOTIDE SEQUENCE</scope>
    <source>
        <strain evidence="8">KSB-15</strain>
    </source>
</reference>
<accession>A0A8F9TYV6</accession>
<dbReference type="InterPro" id="IPR013737">
    <property type="entry name" value="Bac_rhamnosid_N"/>
</dbReference>
<dbReference type="InterPro" id="IPR008902">
    <property type="entry name" value="Rhamnosid_concanavalin"/>
</dbReference>
<feature type="domain" description="Alpha-L-rhamnosidase C-terminal" evidence="7">
    <location>
        <begin position="789"/>
        <end position="860"/>
    </location>
</feature>